<dbReference type="STRING" id="1642818.AWE51_02380"/>
<dbReference type="EMBL" id="LQRT01000002">
    <property type="protein sequence ID" value="KZS42307.1"/>
    <property type="molecule type" value="Genomic_DNA"/>
</dbReference>
<dbReference type="RefSeq" id="WP_066309803.1">
    <property type="nucleotide sequence ID" value="NZ_CANLSS010000001.1"/>
</dbReference>
<feature type="domain" description="7(1) septoil knot" evidence="1">
    <location>
        <begin position="39"/>
        <end position="116"/>
    </location>
</feature>
<evidence type="ECO:0000259" key="1">
    <source>
        <dbReference type="Pfam" id="PF19647"/>
    </source>
</evidence>
<proteinExistence type="predicted"/>
<dbReference type="AlphaFoldDB" id="A0A163CDT7"/>
<sequence length="117" mass="13346">MKSVIILFVVFMSLSFTMEKDNHLKVNNTQKLDTCDFNGKKLYGKIQFVEFANQADIKVQIVNSFPDLKVQFVESFPDKCGEWQVVEFANQADLKVYVTESFPDIKIQTVGSFPGLP</sequence>
<evidence type="ECO:0000313" key="2">
    <source>
        <dbReference type="EMBL" id="KZS42307.1"/>
    </source>
</evidence>
<evidence type="ECO:0000313" key="3">
    <source>
        <dbReference type="Proteomes" id="UP000076715"/>
    </source>
</evidence>
<dbReference type="OrthoDB" id="514259at2"/>
<dbReference type="InterPro" id="IPR046148">
    <property type="entry name" value="Septknot"/>
</dbReference>
<comment type="caution">
    <text evidence="2">The sequence shown here is derived from an EMBL/GenBank/DDBJ whole genome shotgun (WGS) entry which is preliminary data.</text>
</comment>
<reference evidence="2 3" key="1">
    <citation type="submission" date="2016-01" db="EMBL/GenBank/DDBJ databases">
        <title>The draft genome sequence of Aquimarina sp. RZW4-3-2.</title>
        <authorList>
            <person name="Wang Y."/>
        </authorList>
    </citation>
    <scope>NUCLEOTIDE SEQUENCE [LARGE SCALE GENOMIC DNA]</scope>
    <source>
        <strain evidence="2 3">RZW4-3-2</strain>
    </source>
</reference>
<accession>A0A163CDT7</accession>
<organism evidence="2 3">
    <name type="scientific">Aquimarina aggregata</name>
    <dbReference type="NCBI Taxonomy" id="1642818"/>
    <lineage>
        <taxon>Bacteria</taxon>
        <taxon>Pseudomonadati</taxon>
        <taxon>Bacteroidota</taxon>
        <taxon>Flavobacteriia</taxon>
        <taxon>Flavobacteriales</taxon>
        <taxon>Flavobacteriaceae</taxon>
        <taxon>Aquimarina</taxon>
    </lineage>
</organism>
<gene>
    <name evidence="2" type="ORF">AWE51_02380</name>
</gene>
<name>A0A163CDT7_9FLAO</name>
<dbReference type="Pfam" id="PF19647">
    <property type="entry name" value="Septknot"/>
    <property type="match status" value="1"/>
</dbReference>
<dbReference type="Proteomes" id="UP000076715">
    <property type="component" value="Unassembled WGS sequence"/>
</dbReference>
<protein>
    <recommendedName>
        <fullName evidence="1">7(1) septoil knot domain-containing protein</fullName>
    </recommendedName>
</protein>
<keyword evidence="3" id="KW-1185">Reference proteome</keyword>